<gene>
    <name evidence="1" type="ORF">Patl1_26615</name>
</gene>
<sequence>MAETSIATLWPWKGFSWLRLRGYLNENIWTDKISTSSLNSKPHYLFQHKRCYLKHHMVWELAEKEPDNGVFKMLGSDVTRFLTTILIGTMQQQPLFGEAGVLAVTGVMTVAILLLTEITPKSIAVHSVIEVARFVLYLTLQFLFLGQASGMAFLGTLPCGKNCYISINGNAKSSWFERKKTTHLNEPNGFQLYSRKYFLASKRTGHKRRKLGLEWGSRLQAAKQSEPYDTEDELKLMLHGAELSGAIEEEEQLMILMNYNFLLFSCYDVKYK</sequence>
<keyword evidence="2" id="KW-1185">Reference proteome</keyword>
<proteinExistence type="predicted"/>
<accession>A0ACC1AZI1</accession>
<dbReference type="EMBL" id="CM047903">
    <property type="protein sequence ID" value="KAJ0092054.1"/>
    <property type="molecule type" value="Genomic_DNA"/>
</dbReference>
<reference evidence="2" key="1">
    <citation type="journal article" date="2023" name="G3 (Bethesda)">
        <title>Genome assembly and association tests identify interacting loci associated with vigor, precocity, and sex in interspecific pistachio rootstocks.</title>
        <authorList>
            <person name="Palmer W."/>
            <person name="Jacygrad E."/>
            <person name="Sagayaradj S."/>
            <person name="Cavanaugh K."/>
            <person name="Han R."/>
            <person name="Bertier L."/>
            <person name="Beede B."/>
            <person name="Kafkas S."/>
            <person name="Golino D."/>
            <person name="Preece J."/>
            <person name="Michelmore R."/>
        </authorList>
    </citation>
    <scope>NUCLEOTIDE SEQUENCE [LARGE SCALE GENOMIC DNA]</scope>
</reference>
<organism evidence="1 2">
    <name type="scientific">Pistacia atlantica</name>
    <dbReference type="NCBI Taxonomy" id="434234"/>
    <lineage>
        <taxon>Eukaryota</taxon>
        <taxon>Viridiplantae</taxon>
        <taxon>Streptophyta</taxon>
        <taxon>Embryophyta</taxon>
        <taxon>Tracheophyta</taxon>
        <taxon>Spermatophyta</taxon>
        <taxon>Magnoliopsida</taxon>
        <taxon>eudicotyledons</taxon>
        <taxon>Gunneridae</taxon>
        <taxon>Pentapetalae</taxon>
        <taxon>rosids</taxon>
        <taxon>malvids</taxon>
        <taxon>Sapindales</taxon>
        <taxon>Anacardiaceae</taxon>
        <taxon>Pistacia</taxon>
    </lineage>
</organism>
<evidence type="ECO:0000313" key="2">
    <source>
        <dbReference type="Proteomes" id="UP001164250"/>
    </source>
</evidence>
<comment type="caution">
    <text evidence="1">The sequence shown here is derived from an EMBL/GenBank/DDBJ whole genome shotgun (WGS) entry which is preliminary data.</text>
</comment>
<name>A0ACC1AZI1_9ROSI</name>
<dbReference type="Proteomes" id="UP001164250">
    <property type="component" value="Chromosome 7"/>
</dbReference>
<evidence type="ECO:0000313" key="1">
    <source>
        <dbReference type="EMBL" id="KAJ0092054.1"/>
    </source>
</evidence>
<protein>
    <submittedName>
        <fullName evidence="1">Uncharacterized protein</fullName>
    </submittedName>
</protein>